<dbReference type="Pfam" id="PF00108">
    <property type="entry name" value="Thiolase_N"/>
    <property type="match status" value="1"/>
</dbReference>
<protein>
    <submittedName>
        <fullName evidence="4">Acetyl-CoA acetyltransferase</fullName>
        <ecNumber evidence="4">2.3.1.9</ecNumber>
    </submittedName>
</protein>
<name>A0AA96V3X3_9EURY</name>
<accession>A0AA96V3X3</accession>
<dbReference type="GeneID" id="89230140"/>
<keyword evidence="4" id="KW-0808">Transferase</keyword>
<reference evidence="4 5" key="1">
    <citation type="submission" date="2023-07" db="EMBL/GenBank/DDBJ databases">
        <title>Closed genoem sequence of Methanosarcinaceae archaeon Ac7.</title>
        <authorList>
            <person name="Poehlein A."/>
            <person name="Protasov E."/>
            <person name="Platt K."/>
            <person name="Reeh H."/>
            <person name="Daniel R."/>
            <person name="Brune A."/>
        </authorList>
    </citation>
    <scope>NUCLEOTIDE SEQUENCE [LARGE SCALE GENOMIC DNA]</scope>
    <source>
        <strain evidence="4 5">Ac7</strain>
    </source>
</reference>
<feature type="domain" description="Thiolase N-terminal" evidence="2">
    <location>
        <begin position="4"/>
        <end position="226"/>
    </location>
</feature>
<keyword evidence="1" id="KW-0414">Isoprene biosynthesis</keyword>
<evidence type="ECO:0000313" key="5">
    <source>
        <dbReference type="Proteomes" id="UP001303587"/>
    </source>
</evidence>
<keyword evidence="4" id="KW-0012">Acyltransferase</keyword>
<evidence type="ECO:0000259" key="3">
    <source>
        <dbReference type="Pfam" id="PF22691"/>
    </source>
</evidence>
<dbReference type="InterPro" id="IPR020616">
    <property type="entry name" value="Thiolase_N"/>
</dbReference>
<dbReference type="NCBIfam" id="NF004720">
    <property type="entry name" value="PRK06064.1"/>
    <property type="match status" value="1"/>
</dbReference>
<proteinExistence type="predicted"/>
<organism evidence="4 5">
    <name type="scientific">Methanolapillus millepedarum</name>
    <dbReference type="NCBI Taxonomy" id="3028296"/>
    <lineage>
        <taxon>Archaea</taxon>
        <taxon>Methanobacteriati</taxon>
        <taxon>Methanobacteriota</taxon>
        <taxon>Stenosarchaea group</taxon>
        <taxon>Methanomicrobia</taxon>
        <taxon>Methanosarcinales</taxon>
        <taxon>Methanosarcinaceae</taxon>
        <taxon>Methanolapillus</taxon>
    </lineage>
</organism>
<dbReference type="InterPro" id="IPR055140">
    <property type="entry name" value="Thiolase_C_2"/>
</dbReference>
<keyword evidence="5" id="KW-1185">Reference proteome</keyword>
<evidence type="ECO:0000256" key="1">
    <source>
        <dbReference type="ARBA" id="ARBA00023229"/>
    </source>
</evidence>
<dbReference type="GO" id="GO:0008299">
    <property type="term" value="P:isoprenoid biosynthetic process"/>
    <property type="evidence" value="ECO:0007669"/>
    <property type="project" value="UniProtKB-KW"/>
</dbReference>
<feature type="domain" description="Thiolase C-terminal" evidence="3">
    <location>
        <begin position="243"/>
        <end position="388"/>
    </location>
</feature>
<dbReference type="Proteomes" id="UP001303587">
    <property type="component" value="Chromosome"/>
</dbReference>
<gene>
    <name evidence="4" type="ORF">MsAc7_10320</name>
</gene>
<dbReference type="Gene3D" id="3.40.47.10">
    <property type="match status" value="1"/>
</dbReference>
<dbReference type="RefSeq" id="WP_338101848.1">
    <property type="nucleotide sequence ID" value="NZ_CP131060.1"/>
</dbReference>
<dbReference type="PANTHER" id="PTHR42870:SF6">
    <property type="entry name" value="ACETYL-COA C-ACYLTRANSFERASE"/>
    <property type="match status" value="1"/>
</dbReference>
<dbReference type="SUPFAM" id="SSF53901">
    <property type="entry name" value="Thiolase-like"/>
    <property type="match status" value="2"/>
</dbReference>
<sequence>MREVAIVGAKTTEFGELWERSLRDIVVEAGIGAIEDAGISGKEIDAMYVGNMSGGRFVEQEHLGALIADYSGLARGLHVPSTRVEAACASGGLALRQAIQAVASGYSNVAIAAGAEKMTDISSSGATDALSAAADREWEGIQGATFPGIYAMIAKLHMKKYGTTGEQLAAVAVKNHENGMHNPIAQFKSKITIDQVLKSIMVSDPLHILDCSPVSDGAAAVVVVPAEDALKYTDKPIYVKASAQASDTIALHDRRDITTLDATVVAGKRAYEMAGLTVKDIDFVEVHDCFTIAEICAIEDLGFAEKGKGGVVSLNGETKLGGRIPVNPSGGLKSCGHPVGATGVKQAVEAVTQLRGDAGKRQVDGAKYGMTHNVGGSGATAVVHIFSNER</sequence>
<dbReference type="EC" id="2.3.1.9" evidence="4"/>
<dbReference type="PANTHER" id="PTHR42870">
    <property type="entry name" value="ACETYL-COA C-ACETYLTRANSFERASE"/>
    <property type="match status" value="1"/>
</dbReference>
<dbReference type="Pfam" id="PF22691">
    <property type="entry name" value="Thiolase_C_1"/>
    <property type="match status" value="1"/>
</dbReference>
<dbReference type="GO" id="GO:0003985">
    <property type="term" value="F:acetyl-CoA C-acetyltransferase activity"/>
    <property type="evidence" value="ECO:0007669"/>
    <property type="project" value="UniProtKB-EC"/>
</dbReference>
<dbReference type="PIRSF" id="PIRSF000429">
    <property type="entry name" value="Ac-CoA_Ac_transf"/>
    <property type="match status" value="1"/>
</dbReference>
<dbReference type="InterPro" id="IPR002155">
    <property type="entry name" value="Thiolase"/>
</dbReference>
<evidence type="ECO:0000259" key="2">
    <source>
        <dbReference type="Pfam" id="PF00108"/>
    </source>
</evidence>
<dbReference type="EMBL" id="CP131060">
    <property type="protein sequence ID" value="WNY25480.1"/>
    <property type="molecule type" value="Genomic_DNA"/>
</dbReference>
<dbReference type="InterPro" id="IPR016039">
    <property type="entry name" value="Thiolase-like"/>
</dbReference>
<dbReference type="AlphaFoldDB" id="A0AA96V3X3"/>
<dbReference type="CDD" id="cd00829">
    <property type="entry name" value="SCP-x_thiolase"/>
    <property type="match status" value="1"/>
</dbReference>
<evidence type="ECO:0000313" key="4">
    <source>
        <dbReference type="EMBL" id="WNY25480.1"/>
    </source>
</evidence>